<gene>
    <name evidence="1" type="ORF">HanXRQr2_Chr14g0623591</name>
</gene>
<dbReference type="Proteomes" id="UP000215914">
    <property type="component" value="Unassembled WGS sequence"/>
</dbReference>
<name>A0A9K3E7C7_HELAN</name>
<evidence type="ECO:0000313" key="1">
    <source>
        <dbReference type="EMBL" id="KAF5767374.1"/>
    </source>
</evidence>
<reference evidence="1" key="2">
    <citation type="submission" date="2020-06" db="EMBL/GenBank/DDBJ databases">
        <title>Helianthus annuus Genome sequencing and assembly Release 2.</title>
        <authorList>
            <person name="Gouzy J."/>
            <person name="Langlade N."/>
            <person name="Munos S."/>
        </authorList>
    </citation>
    <scope>NUCLEOTIDE SEQUENCE</scope>
    <source>
        <tissue evidence="1">Leaves</tissue>
    </source>
</reference>
<keyword evidence="2" id="KW-1185">Reference proteome</keyword>
<accession>A0A9K3E7C7</accession>
<proteinExistence type="predicted"/>
<dbReference type="Gramene" id="mRNA:HanXRQr2_Chr14g0623591">
    <property type="protein sequence ID" value="mRNA:HanXRQr2_Chr14g0623591"/>
    <property type="gene ID" value="HanXRQr2_Chr14g0623591"/>
</dbReference>
<comment type="caution">
    <text evidence="1">The sequence shown here is derived from an EMBL/GenBank/DDBJ whole genome shotgun (WGS) entry which is preliminary data.</text>
</comment>
<sequence length="84" mass="9446">MIHQDYIILQGLVGGGSSELGYIKMGWAGLLRYIVKLSIFNICKGGLLSFGIGQKDLGYYKHFLIYVKVDYKLKNGFDHFALTP</sequence>
<protein>
    <submittedName>
        <fullName evidence="1">Uncharacterized protein</fullName>
    </submittedName>
</protein>
<evidence type="ECO:0000313" key="2">
    <source>
        <dbReference type="Proteomes" id="UP000215914"/>
    </source>
</evidence>
<organism evidence="1 2">
    <name type="scientific">Helianthus annuus</name>
    <name type="common">Common sunflower</name>
    <dbReference type="NCBI Taxonomy" id="4232"/>
    <lineage>
        <taxon>Eukaryota</taxon>
        <taxon>Viridiplantae</taxon>
        <taxon>Streptophyta</taxon>
        <taxon>Embryophyta</taxon>
        <taxon>Tracheophyta</taxon>
        <taxon>Spermatophyta</taxon>
        <taxon>Magnoliopsida</taxon>
        <taxon>eudicotyledons</taxon>
        <taxon>Gunneridae</taxon>
        <taxon>Pentapetalae</taxon>
        <taxon>asterids</taxon>
        <taxon>campanulids</taxon>
        <taxon>Asterales</taxon>
        <taxon>Asteraceae</taxon>
        <taxon>Asteroideae</taxon>
        <taxon>Heliantheae alliance</taxon>
        <taxon>Heliantheae</taxon>
        <taxon>Helianthus</taxon>
    </lineage>
</organism>
<reference evidence="1" key="1">
    <citation type="journal article" date="2017" name="Nature">
        <title>The sunflower genome provides insights into oil metabolism, flowering and Asterid evolution.</title>
        <authorList>
            <person name="Badouin H."/>
            <person name="Gouzy J."/>
            <person name="Grassa C.J."/>
            <person name="Murat F."/>
            <person name="Staton S.E."/>
            <person name="Cottret L."/>
            <person name="Lelandais-Briere C."/>
            <person name="Owens G.L."/>
            <person name="Carrere S."/>
            <person name="Mayjonade B."/>
            <person name="Legrand L."/>
            <person name="Gill N."/>
            <person name="Kane N.C."/>
            <person name="Bowers J.E."/>
            <person name="Hubner S."/>
            <person name="Bellec A."/>
            <person name="Berard A."/>
            <person name="Berges H."/>
            <person name="Blanchet N."/>
            <person name="Boniface M.C."/>
            <person name="Brunel D."/>
            <person name="Catrice O."/>
            <person name="Chaidir N."/>
            <person name="Claudel C."/>
            <person name="Donnadieu C."/>
            <person name="Faraut T."/>
            <person name="Fievet G."/>
            <person name="Helmstetter N."/>
            <person name="King M."/>
            <person name="Knapp S.J."/>
            <person name="Lai Z."/>
            <person name="Le Paslier M.C."/>
            <person name="Lippi Y."/>
            <person name="Lorenzon L."/>
            <person name="Mandel J.R."/>
            <person name="Marage G."/>
            <person name="Marchand G."/>
            <person name="Marquand E."/>
            <person name="Bret-Mestries E."/>
            <person name="Morien E."/>
            <person name="Nambeesan S."/>
            <person name="Nguyen T."/>
            <person name="Pegot-Espagnet P."/>
            <person name="Pouilly N."/>
            <person name="Raftis F."/>
            <person name="Sallet E."/>
            <person name="Schiex T."/>
            <person name="Thomas J."/>
            <person name="Vandecasteele C."/>
            <person name="Vares D."/>
            <person name="Vear F."/>
            <person name="Vautrin S."/>
            <person name="Crespi M."/>
            <person name="Mangin B."/>
            <person name="Burke J.M."/>
            <person name="Salse J."/>
            <person name="Munos S."/>
            <person name="Vincourt P."/>
            <person name="Rieseberg L.H."/>
            <person name="Langlade N.B."/>
        </authorList>
    </citation>
    <scope>NUCLEOTIDE SEQUENCE</scope>
    <source>
        <tissue evidence="1">Leaves</tissue>
    </source>
</reference>
<dbReference type="EMBL" id="MNCJ02000329">
    <property type="protein sequence ID" value="KAF5767374.1"/>
    <property type="molecule type" value="Genomic_DNA"/>
</dbReference>
<dbReference type="AlphaFoldDB" id="A0A9K3E7C7"/>